<keyword evidence="2" id="KW-0378">Hydrolase</keyword>
<protein>
    <submittedName>
        <fullName evidence="2">Amidohydrolase family protein</fullName>
    </submittedName>
</protein>
<dbReference type="InterPro" id="IPR051781">
    <property type="entry name" value="Metallo-dep_Hydrolase"/>
</dbReference>
<gene>
    <name evidence="2" type="ORF">DP939_08535</name>
</gene>
<evidence type="ECO:0000259" key="1">
    <source>
        <dbReference type="Pfam" id="PF01979"/>
    </source>
</evidence>
<organism evidence="2 3">
    <name type="scientific">Spongiactinospora rosea</name>
    <dbReference type="NCBI Taxonomy" id="2248750"/>
    <lineage>
        <taxon>Bacteria</taxon>
        <taxon>Bacillati</taxon>
        <taxon>Actinomycetota</taxon>
        <taxon>Actinomycetes</taxon>
        <taxon>Streptosporangiales</taxon>
        <taxon>Streptosporangiaceae</taxon>
        <taxon>Spongiactinospora</taxon>
    </lineage>
</organism>
<accession>A0A366M4G4</accession>
<reference evidence="2 3" key="1">
    <citation type="submission" date="2018-06" db="EMBL/GenBank/DDBJ databases">
        <title>Sphaerisporangium craniellae sp. nov., isolated from a marine sponge in the South China Sea.</title>
        <authorList>
            <person name="Li L."/>
        </authorList>
    </citation>
    <scope>NUCLEOTIDE SEQUENCE [LARGE SCALE GENOMIC DNA]</scope>
    <source>
        <strain evidence="2 3">LHW63015</strain>
    </source>
</reference>
<dbReference type="Pfam" id="PF01979">
    <property type="entry name" value="Amidohydro_1"/>
    <property type="match status" value="1"/>
</dbReference>
<dbReference type="PANTHER" id="PTHR43135:SF3">
    <property type="entry name" value="ALPHA-D-RIBOSE 1-METHYLPHOSPHONATE 5-TRIPHOSPHATE DIPHOSPHATASE"/>
    <property type="match status" value="1"/>
</dbReference>
<evidence type="ECO:0000313" key="2">
    <source>
        <dbReference type="EMBL" id="RBQ21086.1"/>
    </source>
</evidence>
<dbReference type="AlphaFoldDB" id="A0A366M4G4"/>
<dbReference type="SUPFAM" id="SSF51338">
    <property type="entry name" value="Composite domain of metallo-dependent hydrolases"/>
    <property type="match status" value="1"/>
</dbReference>
<comment type="caution">
    <text evidence="2">The sequence shown here is derived from an EMBL/GenBank/DDBJ whole genome shotgun (WGS) entry which is preliminary data.</text>
</comment>
<sequence>MAAVALSGLAVFVGRLRADAWSPAPGPAWLLVEQGRFAEIVPGRTRPPHWPDDLPFLDLGRSVVLPGLVDSHVHLTERGDGTSTADLSTAELVDLGVRNAATALRAGVTTVADCGGPPEAVFAIKEATAGLPGCARTLVAGAPITVVRGHCWRFGGEAADASAVRDLTAGFTAAGADFIKVMASGGGTAGAPPWEPGFSEDELRAAVETAGALGRPVKVHCLSADSMRAAVAAGVRVIEHGKFRNAAEDGAGFDAGVAALLAEQGVVVCPTLSVGHHVLAAPPEAAGEARDLWLRRHPHDLGDFAKLAAAGVRMVSGTDAGWRHTPFDALPVELELMATSGMTNAAVLAAATGDAADALGLGGRVGRIAPGHQADFIATDADPVDDITALRRPHAVARDGVLLP</sequence>
<dbReference type="Proteomes" id="UP000253303">
    <property type="component" value="Unassembled WGS sequence"/>
</dbReference>
<dbReference type="PANTHER" id="PTHR43135">
    <property type="entry name" value="ALPHA-D-RIBOSE 1-METHYLPHOSPHONATE 5-TRIPHOSPHATE DIPHOSPHATASE"/>
    <property type="match status" value="1"/>
</dbReference>
<dbReference type="EMBL" id="QMEY01000002">
    <property type="protein sequence ID" value="RBQ21086.1"/>
    <property type="molecule type" value="Genomic_DNA"/>
</dbReference>
<dbReference type="GO" id="GO:0016810">
    <property type="term" value="F:hydrolase activity, acting on carbon-nitrogen (but not peptide) bonds"/>
    <property type="evidence" value="ECO:0007669"/>
    <property type="project" value="InterPro"/>
</dbReference>
<evidence type="ECO:0000313" key="3">
    <source>
        <dbReference type="Proteomes" id="UP000253303"/>
    </source>
</evidence>
<dbReference type="RefSeq" id="WP_113980041.1">
    <property type="nucleotide sequence ID" value="NZ_QMEY01000002.1"/>
</dbReference>
<keyword evidence="3" id="KW-1185">Reference proteome</keyword>
<dbReference type="OrthoDB" id="3514520at2"/>
<dbReference type="InterPro" id="IPR032466">
    <property type="entry name" value="Metal_Hydrolase"/>
</dbReference>
<dbReference type="SUPFAM" id="SSF51556">
    <property type="entry name" value="Metallo-dependent hydrolases"/>
    <property type="match status" value="1"/>
</dbReference>
<dbReference type="InterPro" id="IPR006680">
    <property type="entry name" value="Amidohydro-rel"/>
</dbReference>
<dbReference type="Gene3D" id="2.30.40.10">
    <property type="entry name" value="Urease, subunit C, domain 1"/>
    <property type="match status" value="1"/>
</dbReference>
<name>A0A366M4G4_9ACTN</name>
<proteinExistence type="predicted"/>
<feature type="domain" description="Amidohydrolase-related" evidence="1">
    <location>
        <begin position="63"/>
        <end position="393"/>
    </location>
</feature>
<dbReference type="InterPro" id="IPR011059">
    <property type="entry name" value="Metal-dep_hydrolase_composite"/>
</dbReference>
<dbReference type="Gene3D" id="3.20.20.140">
    <property type="entry name" value="Metal-dependent hydrolases"/>
    <property type="match status" value="1"/>
</dbReference>